<keyword evidence="2" id="KW-0479">Metal-binding</keyword>
<dbReference type="EMBL" id="LXQA010078846">
    <property type="protein sequence ID" value="MCI11099.1"/>
    <property type="molecule type" value="Genomic_DNA"/>
</dbReference>
<dbReference type="GO" id="GO:0016125">
    <property type="term" value="P:sterol metabolic process"/>
    <property type="evidence" value="ECO:0007669"/>
    <property type="project" value="TreeGrafter"/>
</dbReference>
<reference evidence="4 5" key="1">
    <citation type="journal article" date="2018" name="Front. Plant Sci.">
        <title>Red Clover (Trifolium pratense) and Zigzag Clover (T. medium) - A Picture of Genomic Similarities and Differences.</title>
        <authorList>
            <person name="Dluhosova J."/>
            <person name="Istvanek J."/>
            <person name="Nedelnik J."/>
            <person name="Repkova J."/>
        </authorList>
    </citation>
    <scope>NUCLEOTIDE SEQUENCE [LARGE SCALE GENOMIC DNA]</scope>
    <source>
        <strain evidence="5">cv. 10/8</strain>
        <tissue evidence="4">Leaf</tissue>
    </source>
</reference>
<accession>A0A392PHY5</accession>
<comment type="similarity">
    <text evidence="1">Belongs to the cytochrome P450 family.</text>
</comment>
<dbReference type="GO" id="GO:0020037">
    <property type="term" value="F:heme binding"/>
    <property type="evidence" value="ECO:0007669"/>
    <property type="project" value="InterPro"/>
</dbReference>
<sequence length="76" mass="8629">PRLREELKKNYWIVDNGYNSFPTQIPGEGGEMLCDDEIGDNIIGVLFAAQDTTATVMTWVVKYLHDEPKLLECVKV</sequence>
<dbReference type="GO" id="GO:0005506">
    <property type="term" value="F:iron ion binding"/>
    <property type="evidence" value="ECO:0007669"/>
    <property type="project" value="InterPro"/>
</dbReference>
<comment type="caution">
    <text evidence="4">The sequence shown here is derived from an EMBL/GenBank/DDBJ whole genome shotgun (WGS) entry which is preliminary data.</text>
</comment>
<keyword evidence="5" id="KW-1185">Reference proteome</keyword>
<dbReference type="AlphaFoldDB" id="A0A392PHY5"/>
<feature type="non-terminal residue" evidence="4">
    <location>
        <position position="1"/>
    </location>
</feature>
<dbReference type="PANTHER" id="PTHR24286">
    <property type="entry name" value="CYTOCHROME P450 26"/>
    <property type="match status" value="1"/>
</dbReference>
<dbReference type="Gene3D" id="1.10.630.10">
    <property type="entry name" value="Cytochrome P450"/>
    <property type="match status" value="1"/>
</dbReference>
<dbReference type="PANTHER" id="PTHR24286:SF376">
    <property type="entry name" value="ABSCISIC ACID 8'-HYDROXYLASE 4"/>
    <property type="match status" value="1"/>
</dbReference>
<organism evidence="4 5">
    <name type="scientific">Trifolium medium</name>
    <dbReference type="NCBI Taxonomy" id="97028"/>
    <lineage>
        <taxon>Eukaryota</taxon>
        <taxon>Viridiplantae</taxon>
        <taxon>Streptophyta</taxon>
        <taxon>Embryophyta</taxon>
        <taxon>Tracheophyta</taxon>
        <taxon>Spermatophyta</taxon>
        <taxon>Magnoliopsida</taxon>
        <taxon>eudicotyledons</taxon>
        <taxon>Gunneridae</taxon>
        <taxon>Pentapetalae</taxon>
        <taxon>rosids</taxon>
        <taxon>fabids</taxon>
        <taxon>Fabales</taxon>
        <taxon>Fabaceae</taxon>
        <taxon>Papilionoideae</taxon>
        <taxon>50 kb inversion clade</taxon>
        <taxon>NPAAA clade</taxon>
        <taxon>Hologalegina</taxon>
        <taxon>IRL clade</taxon>
        <taxon>Trifolieae</taxon>
        <taxon>Trifolium</taxon>
    </lineage>
</organism>
<dbReference type="Proteomes" id="UP000265520">
    <property type="component" value="Unassembled WGS sequence"/>
</dbReference>
<protein>
    <submittedName>
        <fullName evidence="4">Abscisic acid 8'-hydroxylase</fullName>
    </submittedName>
</protein>
<evidence type="ECO:0000256" key="3">
    <source>
        <dbReference type="ARBA" id="ARBA00023004"/>
    </source>
</evidence>
<evidence type="ECO:0000256" key="2">
    <source>
        <dbReference type="ARBA" id="ARBA00022723"/>
    </source>
</evidence>
<dbReference type="SUPFAM" id="SSF48264">
    <property type="entry name" value="Cytochrome P450"/>
    <property type="match status" value="1"/>
</dbReference>
<name>A0A392PHY5_9FABA</name>
<evidence type="ECO:0000313" key="4">
    <source>
        <dbReference type="EMBL" id="MCI11099.1"/>
    </source>
</evidence>
<keyword evidence="3" id="KW-0408">Iron</keyword>
<evidence type="ECO:0000313" key="5">
    <source>
        <dbReference type="Proteomes" id="UP000265520"/>
    </source>
</evidence>
<evidence type="ECO:0000256" key="1">
    <source>
        <dbReference type="ARBA" id="ARBA00010617"/>
    </source>
</evidence>
<dbReference type="InterPro" id="IPR036396">
    <property type="entry name" value="Cyt_P450_sf"/>
</dbReference>
<proteinExistence type="inferred from homology"/>
<dbReference type="GO" id="GO:0010295">
    <property type="term" value="F:(+)-abscisic acid 8'-hydroxylase activity"/>
    <property type="evidence" value="ECO:0007669"/>
    <property type="project" value="TreeGrafter"/>
</dbReference>